<dbReference type="InterPro" id="IPR025363">
    <property type="entry name" value="DUF4267"/>
</dbReference>
<gene>
    <name evidence="2" type="ORF">BN869_000009916_1</name>
</gene>
<keyword evidence="1" id="KW-0472">Membrane</keyword>
<dbReference type="Pfam" id="PF14087">
    <property type="entry name" value="DUF4267"/>
    <property type="match status" value="1"/>
</dbReference>
<evidence type="ECO:0000256" key="1">
    <source>
        <dbReference type="SAM" id="Phobius"/>
    </source>
</evidence>
<feature type="transmembrane region" description="Helical" evidence="1">
    <location>
        <begin position="12"/>
        <end position="41"/>
    </location>
</feature>
<feature type="transmembrane region" description="Helical" evidence="1">
    <location>
        <begin position="109"/>
        <end position="128"/>
    </location>
</feature>
<reference evidence="2" key="1">
    <citation type="submission" date="2015-01" db="EMBL/GenBank/DDBJ databases">
        <authorList>
            <person name="Durling Mikael"/>
        </authorList>
    </citation>
    <scope>NUCLEOTIDE SEQUENCE</scope>
</reference>
<proteinExistence type="predicted"/>
<accession>A0A0B7K8X6</accession>
<sequence length="133" mass="14463">MLGDFQYRHLPALFTAAAQCWGTIWPIISGSTASVMLHYGLPKRITDVPETWPVWQAGGARTACLGILMFVFYSQRRYDTLDTFLIVIGGYLGLADCIILWKQGLASTGVFRLLGSLVFAGLGTIGFTQGPAS</sequence>
<feature type="transmembrane region" description="Helical" evidence="1">
    <location>
        <begin position="84"/>
        <end position="103"/>
    </location>
</feature>
<name>A0A0B7K8X6_BIOOC</name>
<keyword evidence="1" id="KW-0812">Transmembrane</keyword>
<dbReference type="AlphaFoldDB" id="A0A0B7K8X6"/>
<dbReference type="EMBL" id="CDPU01000038">
    <property type="protein sequence ID" value="CEO53858.1"/>
    <property type="molecule type" value="Genomic_DNA"/>
</dbReference>
<evidence type="ECO:0000313" key="2">
    <source>
        <dbReference type="EMBL" id="CEO53858.1"/>
    </source>
</evidence>
<protein>
    <submittedName>
        <fullName evidence="2">Uncharacterized protein</fullName>
    </submittedName>
</protein>
<keyword evidence="1" id="KW-1133">Transmembrane helix</keyword>
<feature type="transmembrane region" description="Helical" evidence="1">
    <location>
        <begin position="53"/>
        <end position="72"/>
    </location>
</feature>
<organism evidence="2">
    <name type="scientific">Bionectria ochroleuca</name>
    <name type="common">Gliocladium roseum</name>
    <dbReference type="NCBI Taxonomy" id="29856"/>
    <lineage>
        <taxon>Eukaryota</taxon>
        <taxon>Fungi</taxon>
        <taxon>Dikarya</taxon>
        <taxon>Ascomycota</taxon>
        <taxon>Pezizomycotina</taxon>
        <taxon>Sordariomycetes</taxon>
        <taxon>Hypocreomycetidae</taxon>
        <taxon>Hypocreales</taxon>
        <taxon>Bionectriaceae</taxon>
        <taxon>Clonostachys</taxon>
    </lineage>
</organism>